<dbReference type="AlphaFoldDB" id="A0A239HRR6"/>
<name>A0A239HRR6_9BACT</name>
<evidence type="ECO:0000313" key="2">
    <source>
        <dbReference type="EMBL" id="SNS84077.1"/>
    </source>
</evidence>
<proteinExistence type="predicted"/>
<dbReference type="InterPro" id="IPR006640">
    <property type="entry name" value="SprT-like_domain"/>
</dbReference>
<dbReference type="Pfam" id="PF10263">
    <property type="entry name" value="SprT-like"/>
    <property type="match status" value="1"/>
</dbReference>
<dbReference type="Proteomes" id="UP000198356">
    <property type="component" value="Unassembled WGS sequence"/>
</dbReference>
<gene>
    <name evidence="2" type="ORF">SAMN05421770_102533</name>
</gene>
<protein>
    <recommendedName>
        <fullName evidence="1">SprT-like domain-containing protein</fullName>
    </recommendedName>
</protein>
<evidence type="ECO:0000259" key="1">
    <source>
        <dbReference type="Pfam" id="PF10263"/>
    </source>
</evidence>
<dbReference type="EMBL" id="FZOU01000002">
    <property type="protein sequence ID" value="SNS84077.1"/>
    <property type="molecule type" value="Genomic_DNA"/>
</dbReference>
<sequence length="259" mass="30194">MSAEIIQLHLQAPHPPEAKAKPKAKPRVKSLAPAPLVKIFEEQYRELRPRAPMPPFDVRFRRFTSLNTTIRLREGQLKVRLSDLLEAAPSSVHEAIAHILIAKLYKKPIAASQSDRYRRYVSSEAVTRQAQQIRQDRGRKILRSPKGHYYDLEEVFETINQRFFHGLLGRPTLTWSAHAARRMLGHYDAAHNTIVVSRVFDRADTPRCAIEYLLYHEMLHLKHPVRVKAGRRCVHSREFQAEERLFPELDEAKEYLKRL</sequence>
<feature type="domain" description="SprT-like" evidence="1">
    <location>
        <begin position="152"/>
        <end position="241"/>
    </location>
</feature>
<evidence type="ECO:0000313" key="3">
    <source>
        <dbReference type="Proteomes" id="UP000198356"/>
    </source>
</evidence>
<keyword evidence="3" id="KW-1185">Reference proteome</keyword>
<organism evidence="2 3">
    <name type="scientific">Granulicella rosea</name>
    <dbReference type="NCBI Taxonomy" id="474952"/>
    <lineage>
        <taxon>Bacteria</taxon>
        <taxon>Pseudomonadati</taxon>
        <taxon>Acidobacteriota</taxon>
        <taxon>Terriglobia</taxon>
        <taxon>Terriglobales</taxon>
        <taxon>Acidobacteriaceae</taxon>
        <taxon>Granulicella</taxon>
    </lineage>
</organism>
<accession>A0A239HRR6</accession>
<reference evidence="2 3" key="1">
    <citation type="submission" date="2017-06" db="EMBL/GenBank/DDBJ databases">
        <authorList>
            <person name="Kim H.J."/>
            <person name="Triplett B.A."/>
        </authorList>
    </citation>
    <scope>NUCLEOTIDE SEQUENCE [LARGE SCALE GENOMIC DNA]</scope>
    <source>
        <strain evidence="2 3">DSM 18704</strain>
    </source>
</reference>